<keyword evidence="1" id="KW-1133">Transmembrane helix</keyword>
<evidence type="ECO:0000313" key="2">
    <source>
        <dbReference type="EMBL" id="AYV76734.1"/>
    </source>
</evidence>
<keyword evidence="1" id="KW-0472">Membrane</keyword>
<evidence type="ECO:0000256" key="1">
    <source>
        <dbReference type="SAM" id="Phobius"/>
    </source>
</evidence>
<proteinExistence type="predicted"/>
<dbReference type="EMBL" id="MK071990">
    <property type="protein sequence ID" value="AYV76734.1"/>
    <property type="molecule type" value="Genomic_DNA"/>
</dbReference>
<name>A0A3G4ZQX7_9VIRU</name>
<organism evidence="2">
    <name type="scientific">Terrestrivirus sp</name>
    <dbReference type="NCBI Taxonomy" id="2487775"/>
    <lineage>
        <taxon>Viruses</taxon>
        <taxon>Varidnaviria</taxon>
        <taxon>Bamfordvirae</taxon>
        <taxon>Nucleocytoviricota</taxon>
        <taxon>Megaviricetes</taxon>
        <taxon>Imitervirales</taxon>
        <taxon>Mimiviridae</taxon>
        <taxon>Klosneuvirinae</taxon>
    </lineage>
</organism>
<protein>
    <submittedName>
        <fullName evidence="2">Uncharacterized protein</fullName>
    </submittedName>
</protein>
<gene>
    <name evidence="2" type="ORF">Terrestrivirus12_37</name>
</gene>
<feature type="transmembrane region" description="Helical" evidence="1">
    <location>
        <begin position="64"/>
        <end position="85"/>
    </location>
</feature>
<feature type="non-terminal residue" evidence="2">
    <location>
        <position position="1"/>
    </location>
</feature>
<reference evidence="2" key="1">
    <citation type="submission" date="2018-10" db="EMBL/GenBank/DDBJ databases">
        <title>Hidden diversity of soil giant viruses.</title>
        <authorList>
            <person name="Schulz F."/>
            <person name="Alteio L."/>
            <person name="Goudeau D."/>
            <person name="Ryan E.M."/>
            <person name="Malmstrom R.R."/>
            <person name="Blanchard J."/>
            <person name="Woyke T."/>
        </authorList>
    </citation>
    <scope>NUCLEOTIDE SEQUENCE</scope>
    <source>
        <strain evidence="2">TEV1</strain>
    </source>
</reference>
<sequence length="86" mass="10115">VIMNSSKKMGDKIKILPFEYLEPCIAASEKCDITNNTYVIHKHGKSWVPNYMNSLYRIYYDYKIALLITVLLLIVFVIFLCLYLFL</sequence>
<keyword evidence="1" id="KW-0812">Transmembrane</keyword>
<accession>A0A3G4ZQX7</accession>